<dbReference type="Proteomes" id="UP000632766">
    <property type="component" value="Unassembled WGS sequence"/>
</dbReference>
<gene>
    <name evidence="2" type="ORF">I8748_24265</name>
</gene>
<sequence length="139" mass="15170">MQTKQTALVLAITLGFIASSANPSKGQTLFEAIQALDGNAFLYHPKTGQFLGNISSDNFDNRSICNNFGDYGSQFSDLSIFQRFGDYGSQFSDLSAYNPHAQYPPVVVLPNGKSILLTKNPNFKAAIDPELLLSIICKK</sequence>
<evidence type="ECO:0000313" key="3">
    <source>
        <dbReference type="Proteomes" id="UP000632766"/>
    </source>
</evidence>
<dbReference type="EMBL" id="JAECZC010000058">
    <property type="protein sequence ID" value="MBH8565258.1"/>
    <property type="molecule type" value="Genomic_DNA"/>
</dbReference>
<dbReference type="AlphaFoldDB" id="A0A8J7HSC8"/>
<comment type="caution">
    <text evidence="2">The sequence shown here is derived from an EMBL/GenBank/DDBJ whole genome shotgun (WGS) entry which is preliminary data.</text>
</comment>
<reference evidence="2 3" key="1">
    <citation type="journal article" date="2021" name="Int. J. Syst. Evol. Microbiol.">
        <title>Amazonocrinis nigriterrae gen. nov., sp. nov., Atlanticothrix silvestris gen. nov., sp. nov. and Dendronalium phyllosphericum gen. nov., sp. nov., nostocacean cyanobacteria from Brazilian environments.</title>
        <authorList>
            <person name="Alvarenga D.O."/>
            <person name="Andreote A.P.D."/>
            <person name="Branco L.H.Z."/>
            <person name="Delbaje E."/>
            <person name="Cruz R.B."/>
            <person name="Varani A.M."/>
            <person name="Fiore M.F."/>
        </authorList>
    </citation>
    <scope>NUCLEOTIDE SEQUENCE [LARGE SCALE GENOMIC DNA]</scope>
    <source>
        <strain evidence="2 3">CENA67</strain>
    </source>
</reference>
<evidence type="ECO:0000256" key="1">
    <source>
        <dbReference type="SAM" id="SignalP"/>
    </source>
</evidence>
<organism evidence="2 3">
    <name type="scientific">Amazonocrinis nigriterrae CENA67</name>
    <dbReference type="NCBI Taxonomy" id="2794033"/>
    <lineage>
        <taxon>Bacteria</taxon>
        <taxon>Bacillati</taxon>
        <taxon>Cyanobacteriota</taxon>
        <taxon>Cyanophyceae</taxon>
        <taxon>Nostocales</taxon>
        <taxon>Nostocaceae</taxon>
        <taxon>Amazonocrinis</taxon>
        <taxon>Amazonocrinis nigriterrae</taxon>
    </lineage>
</organism>
<proteinExistence type="predicted"/>
<feature type="signal peptide" evidence="1">
    <location>
        <begin position="1"/>
        <end position="20"/>
    </location>
</feature>
<name>A0A8J7HSC8_9NOST</name>
<evidence type="ECO:0000313" key="2">
    <source>
        <dbReference type="EMBL" id="MBH8565258.1"/>
    </source>
</evidence>
<keyword evidence="3" id="KW-1185">Reference proteome</keyword>
<dbReference type="RefSeq" id="WP_198127063.1">
    <property type="nucleotide sequence ID" value="NZ_JAECZC010000058.1"/>
</dbReference>
<accession>A0A8J7HSC8</accession>
<feature type="chain" id="PRO_5035180670" evidence="1">
    <location>
        <begin position="21"/>
        <end position="139"/>
    </location>
</feature>
<protein>
    <submittedName>
        <fullName evidence="2">Uncharacterized protein</fullName>
    </submittedName>
</protein>
<keyword evidence="1" id="KW-0732">Signal</keyword>